<keyword evidence="1" id="KW-0813">Transport</keyword>
<dbReference type="OrthoDB" id="1732616at2759"/>
<dbReference type="AlphaFoldDB" id="A0A2Z6MCF1"/>
<keyword evidence="3" id="KW-1185">Reference proteome</keyword>
<gene>
    <name evidence="2" type="ORF">TSUD_170490</name>
</gene>
<dbReference type="PANTHER" id="PTHR45651:SF50">
    <property type="entry name" value="CYCLIC NUCLEOTIDE-GATED ION CHANNEL 2"/>
    <property type="match status" value="1"/>
</dbReference>
<keyword evidence="1" id="KW-0407">Ion channel</keyword>
<proteinExistence type="predicted"/>
<dbReference type="GO" id="GO:0016020">
    <property type="term" value="C:membrane"/>
    <property type="evidence" value="ECO:0007669"/>
    <property type="project" value="UniProtKB-SubCell"/>
</dbReference>
<organism evidence="2 3">
    <name type="scientific">Trifolium subterraneum</name>
    <name type="common">Subterranean clover</name>
    <dbReference type="NCBI Taxonomy" id="3900"/>
    <lineage>
        <taxon>Eukaryota</taxon>
        <taxon>Viridiplantae</taxon>
        <taxon>Streptophyta</taxon>
        <taxon>Embryophyta</taxon>
        <taxon>Tracheophyta</taxon>
        <taxon>Spermatophyta</taxon>
        <taxon>Magnoliopsida</taxon>
        <taxon>eudicotyledons</taxon>
        <taxon>Gunneridae</taxon>
        <taxon>Pentapetalae</taxon>
        <taxon>rosids</taxon>
        <taxon>fabids</taxon>
        <taxon>Fabales</taxon>
        <taxon>Fabaceae</taxon>
        <taxon>Papilionoideae</taxon>
        <taxon>50 kb inversion clade</taxon>
        <taxon>NPAAA clade</taxon>
        <taxon>Hologalegina</taxon>
        <taxon>IRL clade</taxon>
        <taxon>Trifolieae</taxon>
        <taxon>Trifolium</taxon>
    </lineage>
</organism>
<name>A0A2Z6MCF1_TRISU</name>
<keyword evidence="1" id="KW-0406">Ion transport</keyword>
<evidence type="ECO:0000313" key="3">
    <source>
        <dbReference type="Proteomes" id="UP000242715"/>
    </source>
</evidence>
<dbReference type="PANTHER" id="PTHR45651">
    <property type="entry name" value="CYCLIC NUCLEOTIDE-GATED ION CHANNEL 15-RELATED-RELATED"/>
    <property type="match status" value="1"/>
</dbReference>
<sequence length="183" mass="19684">MPTFSSIPRWIGGKLFGKNPSSTINNVGDSGDDAGVGVVIDDNPVTSVVECYACTQVGVPVFHSTSCDSVHQPEWEASAGSYLVPIQNRPGKFARAVTRANWGPLGKVLDPRSKRVQIWNRALLLARGFALAIDPLFFYALSIGREGSPCLYMDGGLAAVVTVARTVVDAVHLFHVVLQFRLA</sequence>
<accession>A0A2Z6MCF1</accession>
<evidence type="ECO:0000256" key="1">
    <source>
        <dbReference type="ARBA" id="ARBA00023303"/>
    </source>
</evidence>
<protein>
    <submittedName>
        <fullName evidence="2">Uncharacterized protein</fullName>
    </submittedName>
</protein>
<dbReference type="Proteomes" id="UP000242715">
    <property type="component" value="Unassembled WGS sequence"/>
</dbReference>
<evidence type="ECO:0000313" key="2">
    <source>
        <dbReference type="EMBL" id="GAU19823.1"/>
    </source>
</evidence>
<reference evidence="3" key="1">
    <citation type="journal article" date="2017" name="Front. Plant Sci.">
        <title>Climate Clever Clovers: New Paradigm to Reduce the Environmental Footprint of Ruminants by Breeding Low Methanogenic Forages Utilizing Haplotype Variation.</title>
        <authorList>
            <person name="Kaur P."/>
            <person name="Appels R."/>
            <person name="Bayer P.E."/>
            <person name="Keeble-Gagnere G."/>
            <person name="Wang J."/>
            <person name="Hirakawa H."/>
            <person name="Shirasawa K."/>
            <person name="Vercoe P."/>
            <person name="Stefanova K."/>
            <person name="Durmic Z."/>
            <person name="Nichols P."/>
            <person name="Revell C."/>
            <person name="Isobe S.N."/>
            <person name="Edwards D."/>
            <person name="Erskine W."/>
        </authorList>
    </citation>
    <scope>NUCLEOTIDE SEQUENCE [LARGE SCALE GENOMIC DNA]</scope>
    <source>
        <strain evidence="3">cv. Daliak</strain>
    </source>
</reference>
<dbReference type="GO" id="GO:0034220">
    <property type="term" value="P:monoatomic ion transmembrane transport"/>
    <property type="evidence" value="ECO:0007669"/>
    <property type="project" value="UniProtKB-KW"/>
</dbReference>
<dbReference type="EMBL" id="DF973205">
    <property type="protein sequence ID" value="GAU19823.1"/>
    <property type="molecule type" value="Genomic_DNA"/>
</dbReference>